<dbReference type="Pfam" id="PF01370">
    <property type="entry name" value="Epimerase"/>
    <property type="match status" value="1"/>
</dbReference>
<dbReference type="InterPro" id="IPR036291">
    <property type="entry name" value="NAD(P)-bd_dom_sf"/>
</dbReference>
<accession>A7I972</accession>
<reference evidence="4" key="1">
    <citation type="journal article" date="2015" name="Microbiology">
        <title>Genome of Methanoregula boonei 6A8 reveals adaptations to oligotrophic peatland environments.</title>
        <authorList>
            <person name="Braeuer S."/>
            <person name="Cadillo-Quiroz H."/>
            <person name="Kyrpides N."/>
            <person name="Woyke T."/>
            <person name="Goodwin L."/>
            <person name="Detter C."/>
            <person name="Podell S."/>
            <person name="Yavitt J.B."/>
            <person name="Zinder S.H."/>
        </authorList>
    </citation>
    <scope>NUCLEOTIDE SEQUENCE [LARGE SCALE GENOMIC DNA]</scope>
    <source>
        <strain evidence="4">DSM 21154 / JCM 14090 / 6A8</strain>
    </source>
</reference>
<organism evidence="3 4">
    <name type="scientific">Methanoregula boonei (strain DSM 21154 / JCM 14090 / 6A8)</name>
    <dbReference type="NCBI Taxonomy" id="456442"/>
    <lineage>
        <taxon>Archaea</taxon>
        <taxon>Methanobacteriati</taxon>
        <taxon>Methanobacteriota</taxon>
        <taxon>Stenosarchaea group</taxon>
        <taxon>Methanomicrobia</taxon>
        <taxon>Methanomicrobiales</taxon>
        <taxon>Methanoregulaceae</taxon>
        <taxon>Methanoregula</taxon>
    </lineage>
</organism>
<dbReference type="InterPro" id="IPR001509">
    <property type="entry name" value="Epimerase_deHydtase"/>
</dbReference>
<comment type="similarity">
    <text evidence="1">Belongs to the NAD(P)-dependent epimerase/dehydratase family.</text>
</comment>
<keyword evidence="4" id="KW-1185">Reference proteome</keyword>
<sequence>MKNVIITGSSGLIGSACVEKFLHEGWHVTGVDNFTREKLFGKEADTHSNLDPLKKERNFTNIESDIRNNEVVTPLIKDADAIVHLAAQPSHPRSLEIPMEDFQINAFGTLNLLELTRKYNPDIPFAYMSSNKVYGDYPNYYNYTTIENGVYKRYENTALESFDEYLPIDGCGHTPFGVSKAAADMYCQEYAINYGMTTATFRGGCLIGSHQKAVEMHGFLGFFTKQILQQNKLFVYGGGYRVRDNIHSSDVADVLYRWITKPVPSQTGKFGKPYNLGGMRANSVSIYETIAAIEAKTGLKANFEEAPERESDHLWWISNMSRFKNDYPDWKGPKKDLDYIFNELLHNWIDIFHLDLDLKEPHYFRELRT</sequence>
<name>A7I972_METB6</name>
<dbReference type="EMBL" id="CP000780">
    <property type="protein sequence ID" value="ABS56283.1"/>
    <property type="molecule type" value="Genomic_DNA"/>
</dbReference>
<gene>
    <name evidence="3" type="ordered locus">Mboo_1767</name>
</gene>
<dbReference type="RefSeq" id="WP_012107331.1">
    <property type="nucleotide sequence ID" value="NC_009712.1"/>
</dbReference>
<evidence type="ECO:0000313" key="4">
    <source>
        <dbReference type="Proteomes" id="UP000002408"/>
    </source>
</evidence>
<dbReference type="Gene3D" id="3.40.50.720">
    <property type="entry name" value="NAD(P)-binding Rossmann-like Domain"/>
    <property type="match status" value="1"/>
</dbReference>
<dbReference type="OrthoDB" id="4907at2157"/>
<dbReference type="eggNOG" id="arCOG01369">
    <property type="taxonomic scope" value="Archaea"/>
</dbReference>
<dbReference type="KEGG" id="mbn:Mboo_1767"/>
<evidence type="ECO:0000256" key="1">
    <source>
        <dbReference type="ARBA" id="ARBA00007637"/>
    </source>
</evidence>
<dbReference type="AlphaFoldDB" id="A7I972"/>
<dbReference type="PROSITE" id="PS51257">
    <property type="entry name" value="PROKAR_LIPOPROTEIN"/>
    <property type="match status" value="1"/>
</dbReference>
<evidence type="ECO:0000259" key="2">
    <source>
        <dbReference type="Pfam" id="PF01370"/>
    </source>
</evidence>
<proteinExistence type="inferred from homology"/>
<dbReference type="SUPFAM" id="SSF51735">
    <property type="entry name" value="NAD(P)-binding Rossmann-fold domains"/>
    <property type="match status" value="1"/>
</dbReference>
<dbReference type="STRING" id="456442.Mboo_1767"/>
<dbReference type="Proteomes" id="UP000002408">
    <property type="component" value="Chromosome"/>
</dbReference>
<dbReference type="PANTHER" id="PTHR43000">
    <property type="entry name" value="DTDP-D-GLUCOSE 4,6-DEHYDRATASE-RELATED"/>
    <property type="match status" value="1"/>
</dbReference>
<feature type="domain" description="NAD-dependent epimerase/dehydratase" evidence="2">
    <location>
        <begin position="4"/>
        <end position="277"/>
    </location>
</feature>
<evidence type="ECO:0000313" key="3">
    <source>
        <dbReference type="EMBL" id="ABS56283.1"/>
    </source>
</evidence>
<protein>
    <submittedName>
        <fullName evidence="3">NAD-dependent epimerase/dehydratase</fullName>
    </submittedName>
</protein>
<dbReference type="GeneID" id="5410832"/>
<dbReference type="HOGENOM" id="CLU_007383_1_7_2"/>